<dbReference type="InParanoid" id="A0A409XM27"/>
<organism evidence="1 2">
    <name type="scientific">Psilocybe cyanescens</name>
    <dbReference type="NCBI Taxonomy" id="93625"/>
    <lineage>
        <taxon>Eukaryota</taxon>
        <taxon>Fungi</taxon>
        <taxon>Dikarya</taxon>
        <taxon>Basidiomycota</taxon>
        <taxon>Agaricomycotina</taxon>
        <taxon>Agaricomycetes</taxon>
        <taxon>Agaricomycetidae</taxon>
        <taxon>Agaricales</taxon>
        <taxon>Agaricineae</taxon>
        <taxon>Strophariaceae</taxon>
        <taxon>Psilocybe</taxon>
    </lineage>
</organism>
<evidence type="ECO:0000313" key="2">
    <source>
        <dbReference type="Proteomes" id="UP000283269"/>
    </source>
</evidence>
<dbReference type="EMBL" id="NHYD01001248">
    <property type="protein sequence ID" value="PPQ91801.1"/>
    <property type="molecule type" value="Genomic_DNA"/>
</dbReference>
<dbReference type="AlphaFoldDB" id="A0A409XM27"/>
<gene>
    <name evidence="1" type="ORF">CVT25_000446</name>
</gene>
<name>A0A409XM27_PSICY</name>
<evidence type="ECO:0000313" key="1">
    <source>
        <dbReference type="EMBL" id="PPQ91801.1"/>
    </source>
</evidence>
<protein>
    <submittedName>
        <fullName evidence="1">Uncharacterized protein</fullName>
    </submittedName>
</protein>
<reference evidence="1 2" key="1">
    <citation type="journal article" date="2018" name="Evol. Lett.">
        <title>Horizontal gene cluster transfer increased hallucinogenic mushroom diversity.</title>
        <authorList>
            <person name="Reynolds H.T."/>
            <person name="Vijayakumar V."/>
            <person name="Gluck-Thaler E."/>
            <person name="Korotkin H.B."/>
            <person name="Matheny P.B."/>
            <person name="Slot J.C."/>
        </authorList>
    </citation>
    <scope>NUCLEOTIDE SEQUENCE [LARGE SCALE GENOMIC DNA]</scope>
    <source>
        <strain evidence="1 2">2631</strain>
    </source>
</reference>
<keyword evidence="2" id="KW-1185">Reference proteome</keyword>
<dbReference type="Proteomes" id="UP000283269">
    <property type="component" value="Unassembled WGS sequence"/>
</dbReference>
<accession>A0A409XM27</accession>
<comment type="caution">
    <text evidence="1">The sequence shown here is derived from an EMBL/GenBank/DDBJ whole genome shotgun (WGS) entry which is preliminary data.</text>
</comment>
<proteinExistence type="predicted"/>
<sequence>MSATRRTLSSIALVSREQSKHGVVMIVSSNLSFPSRHYTQVPWCGPIAPLVATKQENVRYKTNVVHTNDSGNNVLESSLDGFHVGFETNIWTRFKDFLSHTKLKLRENFVRLRERITRNAHLPLPGATHFSS</sequence>
<dbReference type="OrthoDB" id="3054012at2759"/>